<reference evidence="2" key="1">
    <citation type="journal article" date="2014" name="Front. Microbiol.">
        <title>High frequency of phylogenetically diverse reductive dehalogenase-homologous genes in deep subseafloor sedimentary metagenomes.</title>
        <authorList>
            <person name="Kawai M."/>
            <person name="Futagami T."/>
            <person name="Toyoda A."/>
            <person name="Takaki Y."/>
            <person name="Nishi S."/>
            <person name="Hori S."/>
            <person name="Arai W."/>
            <person name="Tsubouchi T."/>
            <person name="Morono Y."/>
            <person name="Uchiyama I."/>
            <person name="Ito T."/>
            <person name="Fujiyama A."/>
            <person name="Inagaki F."/>
            <person name="Takami H."/>
        </authorList>
    </citation>
    <scope>NUCLEOTIDE SEQUENCE</scope>
    <source>
        <strain evidence="2">Expedition CK06-06</strain>
    </source>
</reference>
<evidence type="ECO:0000313" key="2">
    <source>
        <dbReference type="EMBL" id="GAG24033.1"/>
    </source>
</evidence>
<dbReference type="AlphaFoldDB" id="X0WHQ9"/>
<protein>
    <submittedName>
        <fullName evidence="2">Uncharacterized protein</fullName>
    </submittedName>
</protein>
<gene>
    <name evidence="2" type="ORF">S01H1_53421</name>
</gene>
<accession>X0WHQ9</accession>
<keyword evidence="1" id="KW-1133">Transmembrane helix</keyword>
<proteinExistence type="predicted"/>
<feature type="transmembrane region" description="Helical" evidence="1">
    <location>
        <begin position="114"/>
        <end position="137"/>
    </location>
</feature>
<feature type="transmembrane region" description="Helical" evidence="1">
    <location>
        <begin position="6"/>
        <end position="26"/>
    </location>
</feature>
<organism evidence="2">
    <name type="scientific">marine sediment metagenome</name>
    <dbReference type="NCBI Taxonomy" id="412755"/>
    <lineage>
        <taxon>unclassified sequences</taxon>
        <taxon>metagenomes</taxon>
        <taxon>ecological metagenomes</taxon>
    </lineage>
</organism>
<keyword evidence="1" id="KW-0472">Membrane</keyword>
<evidence type="ECO:0000256" key="1">
    <source>
        <dbReference type="SAM" id="Phobius"/>
    </source>
</evidence>
<feature type="non-terminal residue" evidence="2">
    <location>
        <position position="138"/>
    </location>
</feature>
<comment type="caution">
    <text evidence="2">The sequence shown here is derived from an EMBL/GenBank/DDBJ whole genome shotgun (WGS) entry which is preliminary data.</text>
</comment>
<feature type="transmembrane region" description="Helical" evidence="1">
    <location>
        <begin position="87"/>
        <end position="108"/>
    </location>
</feature>
<keyword evidence="1" id="KW-0812">Transmembrane</keyword>
<sequence>MRAKGTKFISLFLMFSLMALTTLITAKEKRGANLIIQKTDGQQVKGELITVKENSLLLLSSEGADISVDVRNIKFIKIVKKSKLLKGAGYGFLILGVPGAIYLTAYPGTDSQRWLYALGGASLGLYSAIIGGIIGAIA</sequence>
<name>X0WHQ9_9ZZZZ</name>
<dbReference type="EMBL" id="BARS01034595">
    <property type="protein sequence ID" value="GAG24033.1"/>
    <property type="molecule type" value="Genomic_DNA"/>
</dbReference>